<evidence type="ECO:0000256" key="1">
    <source>
        <dbReference type="ARBA" id="ARBA00009437"/>
    </source>
</evidence>
<evidence type="ECO:0000256" key="4">
    <source>
        <dbReference type="ARBA" id="ARBA00023163"/>
    </source>
</evidence>
<organism evidence="6 7">
    <name type="scientific">Shimia gijangensis</name>
    <dbReference type="NCBI Taxonomy" id="1470563"/>
    <lineage>
        <taxon>Bacteria</taxon>
        <taxon>Pseudomonadati</taxon>
        <taxon>Pseudomonadota</taxon>
        <taxon>Alphaproteobacteria</taxon>
        <taxon>Rhodobacterales</taxon>
        <taxon>Roseobacteraceae</taxon>
    </lineage>
</organism>
<dbReference type="SUPFAM" id="SSF46785">
    <property type="entry name" value="Winged helix' DNA-binding domain"/>
    <property type="match status" value="1"/>
</dbReference>
<dbReference type="FunFam" id="1.10.10.10:FF:000001">
    <property type="entry name" value="LysR family transcriptional regulator"/>
    <property type="match status" value="1"/>
</dbReference>
<dbReference type="InterPro" id="IPR058163">
    <property type="entry name" value="LysR-type_TF_proteobact-type"/>
</dbReference>
<gene>
    <name evidence="6" type="ORF">SAMN05444000_105178</name>
</gene>
<dbReference type="PROSITE" id="PS50931">
    <property type="entry name" value="HTH_LYSR"/>
    <property type="match status" value="1"/>
</dbReference>
<keyword evidence="7" id="KW-1185">Reference proteome</keyword>
<evidence type="ECO:0000256" key="2">
    <source>
        <dbReference type="ARBA" id="ARBA00023015"/>
    </source>
</evidence>
<dbReference type="InterPro" id="IPR036388">
    <property type="entry name" value="WH-like_DNA-bd_sf"/>
</dbReference>
<evidence type="ECO:0000256" key="3">
    <source>
        <dbReference type="ARBA" id="ARBA00023125"/>
    </source>
</evidence>
<dbReference type="InterPro" id="IPR005119">
    <property type="entry name" value="LysR_subst-bd"/>
</dbReference>
<dbReference type="GO" id="GO:0006351">
    <property type="term" value="P:DNA-templated transcription"/>
    <property type="evidence" value="ECO:0007669"/>
    <property type="project" value="TreeGrafter"/>
</dbReference>
<dbReference type="GO" id="GO:0043565">
    <property type="term" value="F:sequence-specific DNA binding"/>
    <property type="evidence" value="ECO:0007669"/>
    <property type="project" value="TreeGrafter"/>
</dbReference>
<dbReference type="Pfam" id="PF03466">
    <property type="entry name" value="LysR_substrate"/>
    <property type="match status" value="1"/>
</dbReference>
<name>A0A1M6GZP5_9RHOB</name>
<dbReference type="EMBL" id="FQZQ01000005">
    <property type="protein sequence ID" value="SHJ15431.1"/>
    <property type="molecule type" value="Genomic_DNA"/>
</dbReference>
<evidence type="ECO:0000313" key="6">
    <source>
        <dbReference type="EMBL" id="SHJ15431.1"/>
    </source>
</evidence>
<reference evidence="7" key="1">
    <citation type="submission" date="2016-11" db="EMBL/GenBank/DDBJ databases">
        <authorList>
            <person name="Varghese N."/>
            <person name="Submissions S."/>
        </authorList>
    </citation>
    <scope>NUCLEOTIDE SEQUENCE [LARGE SCALE GENOMIC DNA]</scope>
    <source>
        <strain evidence="7">DSM 100564</strain>
    </source>
</reference>
<sequence>MRLRPARELLQGRLSFTYSATMKSRIPSLNWLRVFEAAARTESFARAAAQLNMSPAAVSQQIKALEDRLGTPLFERRAQAVALTEAGRAYLPPVQQSLMTLESATEALFGQSRAQGLYVQSVLIFAHGILARGLAEFEKTHPGTSVFLSTGNSATDFHQGFSDLKIIFGNPHSFGAESDKVLEERLFPVALPGCAEVILQPSDLLDHPLIEVSTHRSGWTQFLDEARVQRGKRRMVYADSTVMAMAMAREGQGVALARAPASDATMRGSGLVPCLPGMSVAGSEAYHLVYDDRAALRPPARRFREWLLDWVAHEGWAG</sequence>
<keyword evidence="2" id="KW-0805">Transcription regulation</keyword>
<dbReference type="SUPFAM" id="SSF53850">
    <property type="entry name" value="Periplasmic binding protein-like II"/>
    <property type="match status" value="1"/>
</dbReference>
<evidence type="ECO:0000259" key="5">
    <source>
        <dbReference type="PROSITE" id="PS50931"/>
    </source>
</evidence>
<comment type="similarity">
    <text evidence="1">Belongs to the LysR transcriptional regulatory family.</text>
</comment>
<dbReference type="Gene3D" id="1.10.10.10">
    <property type="entry name" value="Winged helix-like DNA-binding domain superfamily/Winged helix DNA-binding domain"/>
    <property type="match status" value="1"/>
</dbReference>
<dbReference type="STRING" id="1470563.SAMN05444000_105178"/>
<dbReference type="Pfam" id="PF00126">
    <property type="entry name" value="HTH_1"/>
    <property type="match status" value="1"/>
</dbReference>
<dbReference type="PRINTS" id="PR00039">
    <property type="entry name" value="HTHLYSR"/>
</dbReference>
<dbReference type="InterPro" id="IPR036390">
    <property type="entry name" value="WH_DNA-bd_sf"/>
</dbReference>
<dbReference type="PANTHER" id="PTHR30537:SF74">
    <property type="entry name" value="HTH-TYPE TRANSCRIPTIONAL REGULATOR TRPI"/>
    <property type="match status" value="1"/>
</dbReference>
<dbReference type="InterPro" id="IPR000847">
    <property type="entry name" value="LysR_HTH_N"/>
</dbReference>
<evidence type="ECO:0000313" key="7">
    <source>
        <dbReference type="Proteomes" id="UP000183982"/>
    </source>
</evidence>
<protein>
    <submittedName>
        <fullName evidence="6">LysR family transcriptional regulator, glycine cleavage system transcriptional activator</fullName>
    </submittedName>
</protein>
<dbReference type="Proteomes" id="UP000183982">
    <property type="component" value="Unassembled WGS sequence"/>
</dbReference>
<dbReference type="Gene3D" id="3.40.190.10">
    <property type="entry name" value="Periplasmic binding protein-like II"/>
    <property type="match status" value="2"/>
</dbReference>
<dbReference type="AlphaFoldDB" id="A0A1M6GZP5"/>
<dbReference type="GO" id="GO:0003700">
    <property type="term" value="F:DNA-binding transcription factor activity"/>
    <property type="evidence" value="ECO:0007669"/>
    <property type="project" value="InterPro"/>
</dbReference>
<accession>A0A1M6GZP5</accession>
<proteinExistence type="inferred from homology"/>
<keyword evidence="4" id="KW-0804">Transcription</keyword>
<keyword evidence="3" id="KW-0238">DNA-binding</keyword>
<dbReference type="PANTHER" id="PTHR30537">
    <property type="entry name" value="HTH-TYPE TRANSCRIPTIONAL REGULATOR"/>
    <property type="match status" value="1"/>
</dbReference>
<feature type="domain" description="HTH lysR-type" evidence="5">
    <location>
        <begin position="27"/>
        <end position="84"/>
    </location>
</feature>